<dbReference type="InterPro" id="IPR000182">
    <property type="entry name" value="GNAT_dom"/>
</dbReference>
<evidence type="ECO:0000259" key="4">
    <source>
        <dbReference type="PROSITE" id="PS51186"/>
    </source>
</evidence>
<accession>E9SEW9</accession>
<dbReference type="PANTHER" id="PTHR43792">
    <property type="entry name" value="GNAT FAMILY, PUTATIVE (AFU_ORTHOLOGUE AFUA_3G00765)-RELATED-RELATED"/>
    <property type="match status" value="1"/>
</dbReference>
<evidence type="ECO:0000313" key="5">
    <source>
        <dbReference type="EMBL" id="EGC02169.1"/>
    </source>
</evidence>
<keyword evidence="6" id="KW-1185">Reference proteome</keyword>
<evidence type="ECO:0000313" key="6">
    <source>
        <dbReference type="Proteomes" id="UP000004259"/>
    </source>
</evidence>
<dbReference type="OrthoDB" id="9785602at2"/>
<dbReference type="AlphaFoldDB" id="E9SEW9"/>
<dbReference type="eggNOG" id="COG1670">
    <property type="taxonomic scope" value="Bacteria"/>
</dbReference>
<feature type="domain" description="N-acetyltransferase" evidence="4">
    <location>
        <begin position="17"/>
        <end position="176"/>
    </location>
</feature>
<dbReference type="PANTHER" id="PTHR43792:SF8">
    <property type="entry name" value="[RIBOSOMAL PROTEIN US5]-ALANINE N-ACETYLTRANSFERASE"/>
    <property type="match status" value="1"/>
</dbReference>
<dbReference type="GO" id="GO:0016747">
    <property type="term" value="F:acyltransferase activity, transferring groups other than amino-acyl groups"/>
    <property type="evidence" value="ECO:0007669"/>
    <property type="project" value="InterPro"/>
</dbReference>
<dbReference type="Gene3D" id="3.40.630.30">
    <property type="match status" value="1"/>
</dbReference>
<dbReference type="InterPro" id="IPR016181">
    <property type="entry name" value="Acyl_CoA_acyltransferase"/>
</dbReference>
<gene>
    <name evidence="5" type="ORF">CUS_4590</name>
</gene>
<evidence type="ECO:0000256" key="3">
    <source>
        <dbReference type="ARBA" id="ARBA00038502"/>
    </source>
</evidence>
<evidence type="ECO:0000256" key="1">
    <source>
        <dbReference type="ARBA" id="ARBA00022679"/>
    </source>
</evidence>
<keyword evidence="1 5" id="KW-0808">Transferase</keyword>
<comment type="similarity">
    <text evidence="3">Belongs to the acetyltransferase family. RimJ subfamily.</text>
</comment>
<dbReference type="STRING" id="246199.CUS_4590"/>
<dbReference type="PROSITE" id="PS51186">
    <property type="entry name" value="GNAT"/>
    <property type="match status" value="1"/>
</dbReference>
<comment type="caution">
    <text evidence="5">The sequence shown here is derived from an EMBL/GenBank/DDBJ whole genome shotgun (WGS) entry which is preliminary data.</text>
</comment>
<reference evidence="5 6" key="1">
    <citation type="submission" date="2011-02" db="EMBL/GenBank/DDBJ databases">
        <authorList>
            <person name="Nelson K.E."/>
            <person name="Sutton G."/>
            <person name="Torralba M."/>
            <person name="Durkin S."/>
            <person name="Harkins D."/>
            <person name="Montgomery R."/>
            <person name="Ziemer C."/>
            <person name="Klaassens E."/>
            <person name="Ocuiv P."/>
            <person name="Morrison M."/>
        </authorList>
    </citation>
    <scope>NUCLEOTIDE SEQUENCE [LARGE SCALE GENOMIC DNA]</scope>
    <source>
        <strain evidence="5 6">8</strain>
    </source>
</reference>
<protein>
    <submittedName>
        <fullName evidence="5">Acetyltransferase, GNAT family</fullName>
    </submittedName>
</protein>
<dbReference type="Proteomes" id="UP000004259">
    <property type="component" value="Unassembled WGS sequence"/>
</dbReference>
<dbReference type="RefSeq" id="WP_002851416.1">
    <property type="nucleotide sequence ID" value="NZ_ADKM02000107.1"/>
</dbReference>
<sequence>MNPKIDISGVTLKTERLILRPWRSSDLDDFYAYASVDGVGQMAGWNPHESKEDTRTILDMFIENKKCFALEYQGKVVGSVGIEGYNESQYPEFDDKKCRELGFVLSRELWGQGLMPEAVAEVIRFLFEEIGLDVIFCGHFLSNEQSKRVQEKCGFRHYAFDTYKTAMGTEEENEVRILTREDWENLRQPRDISV</sequence>
<proteinExistence type="inferred from homology"/>
<organism evidence="5 6">
    <name type="scientific">Ruminococcus albus 8</name>
    <dbReference type="NCBI Taxonomy" id="246199"/>
    <lineage>
        <taxon>Bacteria</taxon>
        <taxon>Bacillati</taxon>
        <taxon>Bacillota</taxon>
        <taxon>Clostridia</taxon>
        <taxon>Eubacteriales</taxon>
        <taxon>Oscillospiraceae</taxon>
        <taxon>Ruminococcus</taxon>
    </lineage>
</organism>
<evidence type="ECO:0000256" key="2">
    <source>
        <dbReference type="ARBA" id="ARBA00023315"/>
    </source>
</evidence>
<dbReference type="EMBL" id="ADKM02000107">
    <property type="protein sequence ID" value="EGC02169.1"/>
    <property type="molecule type" value="Genomic_DNA"/>
</dbReference>
<name>E9SEW9_RUMAL</name>
<keyword evidence="2" id="KW-0012">Acyltransferase</keyword>
<dbReference type="InterPro" id="IPR051531">
    <property type="entry name" value="N-acetyltransferase"/>
</dbReference>
<dbReference type="Pfam" id="PF13302">
    <property type="entry name" value="Acetyltransf_3"/>
    <property type="match status" value="1"/>
</dbReference>
<dbReference type="SUPFAM" id="SSF55729">
    <property type="entry name" value="Acyl-CoA N-acyltransferases (Nat)"/>
    <property type="match status" value="1"/>
</dbReference>